<dbReference type="Gene3D" id="1.20.5.340">
    <property type="match status" value="1"/>
</dbReference>
<keyword evidence="4" id="KW-1185">Reference proteome</keyword>
<evidence type="ECO:0000313" key="4">
    <source>
        <dbReference type="Proteomes" id="UP000008068"/>
    </source>
</evidence>
<sequence>MLAESLATSWRTLGSLLMIMVGPETYPSVLPGMSAKPRSSLKKGSGAPDDNRRVSFASPLSSDKKDSSAHRNDHSITKVVKANRPVVKKSKPADEFVDIISLVNHQSEVIEEIFEMESKFAKQSAMTQNLTIDLANFIESIAKLSSDSTKVESQLEELSARVANLETNISDLISQASSVCAKYESRIDARSQYSTYLLDLQKAFNAINCVKVGNPEDSHIDYDPLLKIVDQLEACVDKF</sequence>
<dbReference type="FunCoup" id="G0N5T7">
    <property type="interactions" value="589"/>
</dbReference>
<evidence type="ECO:0000256" key="1">
    <source>
        <dbReference type="SAM" id="Coils"/>
    </source>
</evidence>
<dbReference type="AlphaFoldDB" id="G0N5T7"/>
<gene>
    <name evidence="3" type="primary">Cbn-syp-2</name>
    <name evidence="3" type="ORF">CAEBREN_11656</name>
</gene>
<dbReference type="Proteomes" id="UP000008068">
    <property type="component" value="Unassembled WGS sequence"/>
</dbReference>
<proteinExistence type="predicted"/>
<keyword evidence="1" id="KW-0175">Coiled coil</keyword>
<dbReference type="EMBL" id="GL379840">
    <property type="protein sequence ID" value="EGT53216.1"/>
    <property type="molecule type" value="Genomic_DNA"/>
</dbReference>
<dbReference type="HOGENOM" id="CLU_116891_0_0_1"/>
<dbReference type="STRING" id="135651.G0N5T7"/>
<evidence type="ECO:0000256" key="2">
    <source>
        <dbReference type="SAM" id="MobiDB-lite"/>
    </source>
</evidence>
<feature type="region of interest" description="Disordered" evidence="2">
    <location>
        <begin position="32"/>
        <end position="75"/>
    </location>
</feature>
<organism evidence="4">
    <name type="scientific">Caenorhabditis brenneri</name>
    <name type="common">Nematode worm</name>
    <dbReference type="NCBI Taxonomy" id="135651"/>
    <lineage>
        <taxon>Eukaryota</taxon>
        <taxon>Metazoa</taxon>
        <taxon>Ecdysozoa</taxon>
        <taxon>Nematoda</taxon>
        <taxon>Chromadorea</taxon>
        <taxon>Rhabditida</taxon>
        <taxon>Rhabditina</taxon>
        <taxon>Rhabditomorpha</taxon>
        <taxon>Rhabditoidea</taxon>
        <taxon>Rhabditidae</taxon>
        <taxon>Peloderinae</taxon>
        <taxon>Caenorhabditis</taxon>
    </lineage>
</organism>
<feature type="coiled-coil region" evidence="1">
    <location>
        <begin position="141"/>
        <end position="175"/>
    </location>
</feature>
<dbReference type="OrthoDB" id="5799001at2759"/>
<reference evidence="4" key="1">
    <citation type="submission" date="2011-07" db="EMBL/GenBank/DDBJ databases">
        <authorList>
            <consortium name="Caenorhabditis brenneri Sequencing and Analysis Consortium"/>
            <person name="Wilson R.K."/>
        </authorList>
    </citation>
    <scope>NUCLEOTIDE SEQUENCE [LARGE SCALE GENOMIC DNA]</scope>
    <source>
        <strain evidence="4">PB2801</strain>
    </source>
</reference>
<protein>
    <submittedName>
        <fullName evidence="3">CBN-SYP-2 protein</fullName>
    </submittedName>
</protein>
<evidence type="ECO:0000313" key="3">
    <source>
        <dbReference type="EMBL" id="EGT53216.1"/>
    </source>
</evidence>
<dbReference type="eggNOG" id="ENOG502T3C4">
    <property type="taxonomic scope" value="Eukaryota"/>
</dbReference>
<name>G0N5T7_CAEBE</name>
<feature type="compositionally biased region" description="Basic and acidic residues" evidence="2">
    <location>
        <begin position="62"/>
        <end position="75"/>
    </location>
</feature>
<accession>G0N5T7</accession>
<dbReference type="OMA" id="RNDHSIT"/>
<dbReference type="InParanoid" id="G0N5T7"/>